<feature type="non-terminal residue" evidence="2">
    <location>
        <position position="56"/>
    </location>
</feature>
<organism evidence="2 3">
    <name type="scientific">Chiloscyllium punctatum</name>
    <name type="common">Brownbanded bambooshark</name>
    <name type="synonym">Hemiscyllium punctatum</name>
    <dbReference type="NCBI Taxonomy" id="137246"/>
    <lineage>
        <taxon>Eukaryota</taxon>
        <taxon>Metazoa</taxon>
        <taxon>Chordata</taxon>
        <taxon>Craniata</taxon>
        <taxon>Vertebrata</taxon>
        <taxon>Chondrichthyes</taxon>
        <taxon>Elasmobranchii</taxon>
        <taxon>Galeomorphii</taxon>
        <taxon>Galeoidea</taxon>
        <taxon>Orectolobiformes</taxon>
        <taxon>Hemiscylliidae</taxon>
        <taxon>Chiloscyllium</taxon>
    </lineage>
</organism>
<dbReference type="Proteomes" id="UP000287033">
    <property type="component" value="Unassembled WGS sequence"/>
</dbReference>
<name>A0A401TCU6_CHIPU</name>
<feature type="region of interest" description="Disordered" evidence="1">
    <location>
        <begin position="1"/>
        <end position="56"/>
    </location>
</feature>
<dbReference type="AlphaFoldDB" id="A0A401TCU6"/>
<evidence type="ECO:0000256" key="1">
    <source>
        <dbReference type="SAM" id="MobiDB-lite"/>
    </source>
</evidence>
<evidence type="ECO:0000313" key="3">
    <source>
        <dbReference type="Proteomes" id="UP000287033"/>
    </source>
</evidence>
<sequence length="56" mass="6075">MWSFTRRAALSVPLPRRLRPSPSPRPRNTRTAVCGRPPGPSSGRPEEAGPAPGRTK</sequence>
<comment type="caution">
    <text evidence="2">The sequence shown here is derived from an EMBL/GenBank/DDBJ whole genome shotgun (WGS) entry which is preliminary data.</text>
</comment>
<accession>A0A401TCU6</accession>
<proteinExistence type="predicted"/>
<gene>
    <name evidence="2" type="ORF">chiPu_0024004</name>
</gene>
<feature type="compositionally biased region" description="Low complexity" evidence="1">
    <location>
        <begin position="1"/>
        <end position="15"/>
    </location>
</feature>
<keyword evidence="3" id="KW-1185">Reference proteome</keyword>
<evidence type="ECO:0000313" key="2">
    <source>
        <dbReference type="EMBL" id="GCC40452.1"/>
    </source>
</evidence>
<protein>
    <submittedName>
        <fullName evidence="2">Uncharacterized protein</fullName>
    </submittedName>
</protein>
<reference evidence="2 3" key="1">
    <citation type="journal article" date="2018" name="Nat. Ecol. Evol.">
        <title>Shark genomes provide insights into elasmobranch evolution and the origin of vertebrates.</title>
        <authorList>
            <person name="Hara Y"/>
            <person name="Yamaguchi K"/>
            <person name="Onimaru K"/>
            <person name="Kadota M"/>
            <person name="Koyanagi M"/>
            <person name="Keeley SD"/>
            <person name="Tatsumi K"/>
            <person name="Tanaka K"/>
            <person name="Motone F"/>
            <person name="Kageyama Y"/>
            <person name="Nozu R"/>
            <person name="Adachi N"/>
            <person name="Nishimura O"/>
            <person name="Nakagawa R"/>
            <person name="Tanegashima C"/>
            <person name="Kiyatake I"/>
            <person name="Matsumoto R"/>
            <person name="Murakumo K"/>
            <person name="Nishida K"/>
            <person name="Terakita A"/>
            <person name="Kuratani S"/>
            <person name="Sato K"/>
            <person name="Hyodo S Kuraku.S."/>
        </authorList>
    </citation>
    <scope>NUCLEOTIDE SEQUENCE [LARGE SCALE GENOMIC DNA]</scope>
</reference>
<dbReference type="EMBL" id="BEZZ01030886">
    <property type="protein sequence ID" value="GCC40452.1"/>
    <property type="molecule type" value="Genomic_DNA"/>
</dbReference>